<dbReference type="Pfam" id="PF09500">
    <property type="entry name" value="YiiD_C"/>
    <property type="match status" value="1"/>
</dbReference>
<organism evidence="2 3">
    <name type="scientific">Marinospirillum insulare</name>
    <dbReference type="NCBI Taxonomy" id="217169"/>
    <lineage>
        <taxon>Bacteria</taxon>
        <taxon>Pseudomonadati</taxon>
        <taxon>Pseudomonadota</taxon>
        <taxon>Gammaproteobacteria</taxon>
        <taxon>Oceanospirillales</taxon>
        <taxon>Oceanospirillaceae</taxon>
        <taxon>Marinospirillum</taxon>
    </lineage>
</organism>
<proteinExistence type="predicted"/>
<evidence type="ECO:0000259" key="1">
    <source>
        <dbReference type="Pfam" id="PF09500"/>
    </source>
</evidence>
<feature type="domain" description="Thioesterase putative" evidence="1">
    <location>
        <begin position="12"/>
        <end position="147"/>
    </location>
</feature>
<dbReference type="RefSeq" id="WP_027850063.1">
    <property type="nucleotide sequence ID" value="NZ_BSOR01000001.1"/>
</dbReference>
<dbReference type="InterPro" id="IPR029069">
    <property type="entry name" value="HotDog_dom_sf"/>
</dbReference>
<comment type="caution">
    <text evidence="2">The sequence shown here is derived from an EMBL/GenBank/DDBJ whole genome shotgun (WGS) entry which is preliminary data.</text>
</comment>
<reference evidence="3" key="1">
    <citation type="journal article" date="2019" name="Int. J. Syst. Evol. Microbiol.">
        <title>The Global Catalogue of Microorganisms (GCM) 10K type strain sequencing project: providing services to taxonomists for standard genome sequencing and annotation.</title>
        <authorList>
            <consortium name="The Broad Institute Genomics Platform"/>
            <consortium name="The Broad Institute Genome Sequencing Center for Infectious Disease"/>
            <person name="Wu L."/>
            <person name="Ma J."/>
        </authorList>
    </citation>
    <scope>NUCLEOTIDE SEQUENCE [LARGE SCALE GENOMIC DNA]</scope>
    <source>
        <strain evidence="3">NBRC 100033</strain>
    </source>
</reference>
<name>A0ABQ5ZXK6_9GAMM</name>
<evidence type="ECO:0000313" key="2">
    <source>
        <dbReference type="EMBL" id="GLR62624.1"/>
    </source>
</evidence>
<dbReference type="InterPro" id="IPR012660">
    <property type="entry name" value="YiiD_C"/>
</dbReference>
<dbReference type="SUPFAM" id="SSF54637">
    <property type="entry name" value="Thioesterase/thiol ester dehydrase-isomerase"/>
    <property type="match status" value="1"/>
</dbReference>
<accession>A0ABQ5ZXK6</accession>
<gene>
    <name evidence="2" type="ORF">GCM10007878_00590</name>
</gene>
<sequence length="150" mass="16615">MKPVNAAFLPWLNEAIPLTKHLGIKSIYWQKQRLAFDLELAPLVNDKGTGFGGGVAGIATLLGWCFVTLLLDETNQLCPVVVKDSNNAFTAPITEDFIMRCEAVDPSYKEGFLQQLNEKGRARLKLKVWVEQAGEVAFSYEGTYVALGKH</sequence>
<dbReference type="EMBL" id="BSOR01000001">
    <property type="protein sequence ID" value="GLR62624.1"/>
    <property type="molecule type" value="Genomic_DNA"/>
</dbReference>
<dbReference type="NCBIfam" id="TIGR02447">
    <property type="entry name" value="yiiD_Cterm"/>
    <property type="match status" value="1"/>
</dbReference>
<dbReference type="Gene3D" id="3.10.129.10">
    <property type="entry name" value="Hotdog Thioesterase"/>
    <property type="match status" value="1"/>
</dbReference>
<keyword evidence="3" id="KW-1185">Reference proteome</keyword>
<protein>
    <recommendedName>
        <fullName evidence="1">Thioesterase putative domain-containing protein</fullName>
    </recommendedName>
</protein>
<evidence type="ECO:0000313" key="3">
    <source>
        <dbReference type="Proteomes" id="UP001156682"/>
    </source>
</evidence>
<dbReference type="Proteomes" id="UP001156682">
    <property type="component" value="Unassembled WGS sequence"/>
</dbReference>